<gene>
    <name evidence="1" type="ORF">P8625_07955</name>
</gene>
<dbReference type="RefSeq" id="WP_279649938.1">
    <property type="nucleotide sequence ID" value="NZ_CP122539.1"/>
</dbReference>
<name>A0ABY8L093_9FLAO</name>
<reference evidence="1 2" key="1">
    <citation type="submission" date="2023-04" db="EMBL/GenBank/DDBJ databases">
        <title>Tenacibaculum tangerinum sp. nov., isolated from sea tidal flat of South Korea.</title>
        <authorList>
            <person name="Lee S.H."/>
            <person name="Kim J.-J."/>
        </authorList>
    </citation>
    <scope>NUCLEOTIDE SEQUENCE [LARGE SCALE GENOMIC DNA]</scope>
    <source>
        <strain evidence="1 2">GRR-S3-23</strain>
    </source>
</reference>
<proteinExistence type="predicted"/>
<dbReference type="EMBL" id="CP122539">
    <property type="protein sequence ID" value="WGH74057.1"/>
    <property type="molecule type" value="Genomic_DNA"/>
</dbReference>
<sequence length="115" mass="13357">MNNIKYITSIILLCYACQAKTSFSVKNNTSKLIDSIKITNGYDSLTIKKIEKNEIKNFNFQFTELTPNYDGTFRVDVYPQKKSTTFGYYTNGIQPDTHFFIDITEKTISIEEKIR</sequence>
<organism evidence="1 2">
    <name type="scientific">Tenacibaculum tangerinum</name>
    <dbReference type="NCBI Taxonomy" id="3038772"/>
    <lineage>
        <taxon>Bacteria</taxon>
        <taxon>Pseudomonadati</taxon>
        <taxon>Bacteroidota</taxon>
        <taxon>Flavobacteriia</taxon>
        <taxon>Flavobacteriales</taxon>
        <taxon>Flavobacteriaceae</taxon>
        <taxon>Tenacibaculum</taxon>
    </lineage>
</organism>
<keyword evidence="2" id="KW-1185">Reference proteome</keyword>
<dbReference type="Proteomes" id="UP001232001">
    <property type="component" value="Chromosome"/>
</dbReference>
<protein>
    <submittedName>
        <fullName evidence="1">Uncharacterized protein</fullName>
    </submittedName>
</protein>
<evidence type="ECO:0000313" key="2">
    <source>
        <dbReference type="Proteomes" id="UP001232001"/>
    </source>
</evidence>
<accession>A0ABY8L093</accession>
<evidence type="ECO:0000313" key="1">
    <source>
        <dbReference type="EMBL" id="WGH74057.1"/>
    </source>
</evidence>